<comment type="subcellular location">
    <subcellularLocation>
        <location evidence="1">Membrane</location>
        <topology evidence="1">Multi-pass membrane protein</topology>
    </subcellularLocation>
</comment>
<organism evidence="8 9">
    <name type="scientific">Hyaloscypha variabilis (strain UAMH 11265 / GT02V1 / F)</name>
    <name type="common">Meliniomyces variabilis</name>
    <dbReference type="NCBI Taxonomy" id="1149755"/>
    <lineage>
        <taxon>Eukaryota</taxon>
        <taxon>Fungi</taxon>
        <taxon>Dikarya</taxon>
        <taxon>Ascomycota</taxon>
        <taxon>Pezizomycotina</taxon>
        <taxon>Leotiomycetes</taxon>
        <taxon>Helotiales</taxon>
        <taxon>Hyaloscyphaceae</taxon>
        <taxon>Hyaloscypha</taxon>
        <taxon>Hyaloscypha variabilis</taxon>
    </lineage>
</organism>
<dbReference type="PANTHER" id="PTHR23502">
    <property type="entry name" value="MAJOR FACILITATOR SUPERFAMILY"/>
    <property type="match status" value="1"/>
</dbReference>
<feature type="transmembrane region" description="Helical" evidence="6">
    <location>
        <begin position="480"/>
        <end position="500"/>
    </location>
</feature>
<keyword evidence="9" id="KW-1185">Reference proteome</keyword>
<dbReference type="GO" id="GO:0005886">
    <property type="term" value="C:plasma membrane"/>
    <property type="evidence" value="ECO:0007669"/>
    <property type="project" value="TreeGrafter"/>
</dbReference>
<dbReference type="STRING" id="1149755.A0A2J6S678"/>
<feature type="transmembrane region" description="Helical" evidence="6">
    <location>
        <begin position="217"/>
        <end position="237"/>
    </location>
</feature>
<dbReference type="PROSITE" id="PS00216">
    <property type="entry name" value="SUGAR_TRANSPORT_1"/>
    <property type="match status" value="1"/>
</dbReference>
<dbReference type="PANTHER" id="PTHR23502:SF139">
    <property type="entry name" value="MAJOR FACILITATOR SUPERFAMILY (MFS) PROFILE DOMAIN-CONTAINING PROTEIN-RELATED"/>
    <property type="match status" value="1"/>
</dbReference>
<feature type="region of interest" description="Disordered" evidence="5">
    <location>
        <begin position="1"/>
        <end position="21"/>
    </location>
</feature>
<evidence type="ECO:0000313" key="8">
    <source>
        <dbReference type="EMBL" id="PMD46258.1"/>
    </source>
</evidence>
<dbReference type="SUPFAM" id="SSF103473">
    <property type="entry name" value="MFS general substrate transporter"/>
    <property type="match status" value="1"/>
</dbReference>
<dbReference type="GO" id="GO:0140115">
    <property type="term" value="P:export across plasma membrane"/>
    <property type="evidence" value="ECO:0007669"/>
    <property type="project" value="UniProtKB-ARBA"/>
</dbReference>
<feature type="transmembrane region" description="Helical" evidence="6">
    <location>
        <begin position="451"/>
        <end position="468"/>
    </location>
</feature>
<evidence type="ECO:0000259" key="7">
    <source>
        <dbReference type="PROSITE" id="PS50850"/>
    </source>
</evidence>
<dbReference type="OrthoDB" id="2585655at2759"/>
<feature type="domain" description="Major facilitator superfamily (MFS) profile" evidence="7">
    <location>
        <begin position="63"/>
        <end position="504"/>
    </location>
</feature>
<dbReference type="Proteomes" id="UP000235786">
    <property type="component" value="Unassembled WGS sequence"/>
</dbReference>
<evidence type="ECO:0000313" key="9">
    <source>
        <dbReference type="Proteomes" id="UP000235786"/>
    </source>
</evidence>
<accession>A0A2J6S678</accession>
<feature type="non-terminal residue" evidence="8">
    <location>
        <position position="509"/>
    </location>
</feature>
<dbReference type="PROSITE" id="PS50850">
    <property type="entry name" value="MFS"/>
    <property type="match status" value="1"/>
</dbReference>
<dbReference type="GO" id="GO:0022857">
    <property type="term" value="F:transmembrane transporter activity"/>
    <property type="evidence" value="ECO:0007669"/>
    <property type="project" value="InterPro"/>
</dbReference>
<evidence type="ECO:0000256" key="3">
    <source>
        <dbReference type="ARBA" id="ARBA00022989"/>
    </source>
</evidence>
<proteinExistence type="predicted"/>
<evidence type="ECO:0000256" key="1">
    <source>
        <dbReference type="ARBA" id="ARBA00004141"/>
    </source>
</evidence>
<evidence type="ECO:0000256" key="6">
    <source>
        <dbReference type="SAM" id="Phobius"/>
    </source>
</evidence>
<sequence length="509" mass="56966">MASSDSEINFSEKAATPMDSSLETEAGNLQSVRLDEFGKLLVPTPTSDPLDPLNWTNVQKYTIMSIVCFSYFMLTYFTTAPVPSFTLLQVQFDATYSQVNWSFAIPCLGLATAPLLLSALADIYGRRVVMILGTTIALISTGCTSIHGISFEGYLVARFFQGFGIGPSANVGLSIVNDISWEHERGFRVGLWAMSANMGTLVGGLVGGFLATVDQYWIAYHVTMLFALLLVLECIWLPETLFPRTLVASSEQRSSPMKEGDVLSHTSMDSVKKTKQLAWLNFKKVPGLTHPKPYVTAAQFCMVWSYPTIVISTLAYVFFHYWWICSLLTMEPAAYIDYKLQVQGLFFIGLIVGIVLAEIFCSGRLSDWVVRRLASKNGGERVPEMRLWLGYPAAVTSSIGLIVWGLSIDREWHWITGQIAFFLYAAGLQVGNTVLSTYIVDNYPEHTMEVITFYTVIINMSAFINPWFINDWVEASGYTWTFSTQAIICTFGILPTYFLLQKYGPRLRR</sequence>
<reference evidence="8 9" key="1">
    <citation type="submission" date="2016-04" db="EMBL/GenBank/DDBJ databases">
        <title>A degradative enzymes factory behind the ericoid mycorrhizal symbiosis.</title>
        <authorList>
            <consortium name="DOE Joint Genome Institute"/>
            <person name="Martino E."/>
            <person name="Morin E."/>
            <person name="Grelet G."/>
            <person name="Kuo A."/>
            <person name="Kohler A."/>
            <person name="Daghino S."/>
            <person name="Barry K."/>
            <person name="Choi C."/>
            <person name="Cichocki N."/>
            <person name="Clum A."/>
            <person name="Copeland A."/>
            <person name="Hainaut M."/>
            <person name="Haridas S."/>
            <person name="Labutti K."/>
            <person name="Lindquist E."/>
            <person name="Lipzen A."/>
            <person name="Khouja H.-R."/>
            <person name="Murat C."/>
            <person name="Ohm R."/>
            <person name="Olson A."/>
            <person name="Spatafora J."/>
            <person name="Veneault-Fourrey C."/>
            <person name="Henrissat B."/>
            <person name="Grigoriev I."/>
            <person name="Martin F."/>
            <person name="Perotto S."/>
        </authorList>
    </citation>
    <scope>NUCLEOTIDE SEQUENCE [LARGE SCALE GENOMIC DNA]</scope>
    <source>
        <strain evidence="8 9">F</strain>
    </source>
</reference>
<dbReference type="InterPro" id="IPR005829">
    <property type="entry name" value="Sugar_transporter_CS"/>
</dbReference>
<dbReference type="Pfam" id="PF07690">
    <property type="entry name" value="MFS_1"/>
    <property type="match status" value="1"/>
</dbReference>
<dbReference type="InterPro" id="IPR011701">
    <property type="entry name" value="MFS"/>
</dbReference>
<evidence type="ECO:0000256" key="5">
    <source>
        <dbReference type="SAM" id="MobiDB-lite"/>
    </source>
</evidence>
<dbReference type="InterPro" id="IPR020846">
    <property type="entry name" value="MFS_dom"/>
</dbReference>
<keyword evidence="4 6" id="KW-0472">Membrane</keyword>
<dbReference type="EMBL" id="KZ613939">
    <property type="protein sequence ID" value="PMD46258.1"/>
    <property type="molecule type" value="Genomic_DNA"/>
</dbReference>
<feature type="transmembrane region" description="Helical" evidence="6">
    <location>
        <begin position="99"/>
        <end position="121"/>
    </location>
</feature>
<dbReference type="InterPro" id="IPR036259">
    <property type="entry name" value="MFS_trans_sf"/>
</dbReference>
<keyword evidence="3 6" id="KW-1133">Transmembrane helix</keyword>
<feature type="transmembrane region" description="Helical" evidence="6">
    <location>
        <begin position="155"/>
        <end position="177"/>
    </location>
</feature>
<dbReference type="AlphaFoldDB" id="A0A2J6S678"/>
<feature type="transmembrane region" description="Helical" evidence="6">
    <location>
        <begin position="344"/>
        <end position="366"/>
    </location>
</feature>
<feature type="transmembrane region" description="Helical" evidence="6">
    <location>
        <begin position="303"/>
        <end position="324"/>
    </location>
</feature>
<keyword evidence="2 6" id="KW-0812">Transmembrane</keyword>
<feature type="transmembrane region" description="Helical" evidence="6">
    <location>
        <begin position="189"/>
        <end position="211"/>
    </location>
</feature>
<feature type="transmembrane region" description="Helical" evidence="6">
    <location>
        <begin position="61"/>
        <end position="79"/>
    </location>
</feature>
<evidence type="ECO:0000256" key="4">
    <source>
        <dbReference type="ARBA" id="ARBA00023136"/>
    </source>
</evidence>
<name>A0A2J6S678_HYAVF</name>
<protein>
    <submittedName>
        <fullName evidence="8">Putative MFS transporter</fullName>
    </submittedName>
</protein>
<evidence type="ECO:0000256" key="2">
    <source>
        <dbReference type="ARBA" id="ARBA00022692"/>
    </source>
</evidence>
<feature type="transmembrane region" description="Helical" evidence="6">
    <location>
        <begin position="128"/>
        <end position="149"/>
    </location>
</feature>
<feature type="transmembrane region" description="Helical" evidence="6">
    <location>
        <begin position="387"/>
        <end position="407"/>
    </location>
</feature>
<dbReference type="GO" id="GO:0042908">
    <property type="term" value="P:xenobiotic transport"/>
    <property type="evidence" value="ECO:0007669"/>
    <property type="project" value="UniProtKB-ARBA"/>
</dbReference>
<feature type="transmembrane region" description="Helical" evidence="6">
    <location>
        <begin position="419"/>
        <end position="439"/>
    </location>
</feature>
<dbReference type="Gene3D" id="1.20.1250.20">
    <property type="entry name" value="MFS general substrate transporter like domains"/>
    <property type="match status" value="1"/>
</dbReference>
<gene>
    <name evidence="8" type="ORF">L207DRAFT_450565</name>
</gene>